<keyword evidence="2 8" id="KW-0812">Transmembrane</keyword>
<evidence type="ECO:0000256" key="4">
    <source>
        <dbReference type="ARBA" id="ARBA00023040"/>
    </source>
</evidence>
<feature type="transmembrane region" description="Helical" evidence="8">
    <location>
        <begin position="305"/>
        <end position="327"/>
    </location>
</feature>
<accession>A0A818VF04</accession>
<dbReference type="AlphaFoldDB" id="A0A818VF04"/>
<comment type="subcellular location">
    <subcellularLocation>
        <location evidence="1">Membrane</location>
        <topology evidence="1">Multi-pass membrane protein</topology>
    </subcellularLocation>
</comment>
<feature type="transmembrane region" description="Helical" evidence="8">
    <location>
        <begin position="219"/>
        <end position="240"/>
    </location>
</feature>
<keyword evidence="7" id="KW-0807">Transducer</keyword>
<dbReference type="GO" id="GO:0016020">
    <property type="term" value="C:membrane"/>
    <property type="evidence" value="ECO:0007669"/>
    <property type="project" value="UniProtKB-SubCell"/>
</dbReference>
<feature type="domain" description="G-protein coupled receptors family 1 profile" evidence="9">
    <location>
        <begin position="59"/>
        <end position="325"/>
    </location>
</feature>
<feature type="transmembrane region" description="Helical" evidence="8">
    <location>
        <begin position="47"/>
        <end position="68"/>
    </location>
</feature>
<proteinExistence type="predicted"/>
<evidence type="ECO:0000256" key="8">
    <source>
        <dbReference type="SAM" id="Phobius"/>
    </source>
</evidence>
<feature type="non-terminal residue" evidence="10">
    <location>
        <position position="1"/>
    </location>
</feature>
<dbReference type="EMBL" id="CAJOBB010000583">
    <property type="protein sequence ID" value="CAF3710209.1"/>
    <property type="molecule type" value="Genomic_DNA"/>
</dbReference>
<evidence type="ECO:0000256" key="1">
    <source>
        <dbReference type="ARBA" id="ARBA00004141"/>
    </source>
</evidence>
<organism evidence="10 11">
    <name type="scientific">Adineta steineri</name>
    <dbReference type="NCBI Taxonomy" id="433720"/>
    <lineage>
        <taxon>Eukaryota</taxon>
        <taxon>Metazoa</taxon>
        <taxon>Spiralia</taxon>
        <taxon>Gnathifera</taxon>
        <taxon>Rotifera</taxon>
        <taxon>Eurotatoria</taxon>
        <taxon>Bdelloidea</taxon>
        <taxon>Adinetida</taxon>
        <taxon>Adinetidae</taxon>
        <taxon>Adineta</taxon>
    </lineage>
</organism>
<evidence type="ECO:0000256" key="5">
    <source>
        <dbReference type="ARBA" id="ARBA00023136"/>
    </source>
</evidence>
<dbReference type="SUPFAM" id="SSF81321">
    <property type="entry name" value="Family A G protein-coupled receptor-like"/>
    <property type="match status" value="1"/>
</dbReference>
<keyword evidence="5 8" id="KW-0472">Membrane</keyword>
<dbReference type="Pfam" id="PF00001">
    <property type="entry name" value="7tm_1"/>
    <property type="match status" value="1"/>
</dbReference>
<evidence type="ECO:0000313" key="10">
    <source>
        <dbReference type="EMBL" id="CAF3710209.1"/>
    </source>
</evidence>
<reference evidence="10" key="1">
    <citation type="submission" date="2021-02" db="EMBL/GenBank/DDBJ databases">
        <authorList>
            <person name="Nowell W R."/>
        </authorList>
    </citation>
    <scope>NUCLEOTIDE SEQUENCE</scope>
</reference>
<gene>
    <name evidence="10" type="ORF">KXQ929_LOCUS11680</name>
</gene>
<dbReference type="InterPro" id="IPR000276">
    <property type="entry name" value="GPCR_Rhodpsn"/>
</dbReference>
<dbReference type="Proteomes" id="UP000663868">
    <property type="component" value="Unassembled WGS sequence"/>
</dbReference>
<evidence type="ECO:0000256" key="7">
    <source>
        <dbReference type="ARBA" id="ARBA00023224"/>
    </source>
</evidence>
<dbReference type="Gene3D" id="1.20.1070.10">
    <property type="entry name" value="Rhodopsin 7-helix transmembrane proteins"/>
    <property type="match status" value="1"/>
</dbReference>
<evidence type="ECO:0000256" key="3">
    <source>
        <dbReference type="ARBA" id="ARBA00022989"/>
    </source>
</evidence>
<evidence type="ECO:0000259" key="9">
    <source>
        <dbReference type="PROSITE" id="PS50262"/>
    </source>
</evidence>
<dbReference type="GO" id="GO:0004930">
    <property type="term" value="F:G protein-coupled receptor activity"/>
    <property type="evidence" value="ECO:0007669"/>
    <property type="project" value="UniProtKB-KW"/>
</dbReference>
<keyword evidence="6" id="KW-0675">Receptor</keyword>
<comment type="caution">
    <text evidence="10">The sequence shown here is derived from an EMBL/GenBank/DDBJ whole genome shotgun (WGS) entry which is preliminary data.</text>
</comment>
<feature type="transmembrane region" description="Helical" evidence="8">
    <location>
        <begin position="274"/>
        <end position="293"/>
    </location>
</feature>
<dbReference type="PANTHER" id="PTHR24243">
    <property type="entry name" value="G-PROTEIN COUPLED RECEPTOR"/>
    <property type="match status" value="1"/>
</dbReference>
<name>A0A818VF04_9BILA</name>
<dbReference type="PANTHER" id="PTHR24243:SF208">
    <property type="entry name" value="PYROKININ-1 RECEPTOR"/>
    <property type="match status" value="1"/>
</dbReference>
<evidence type="ECO:0000256" key="6">
    <source>
        <dbReference type="ARBA" id="ARBA00023170"/>
    </source>
</evidence>
<feature type="transmembrane region" description="Helical" evidence="8">
    <location>
        <begin position="80"/>
        <end position="101"/>
    </location>
</feature>
<keyword evidence="3 8" id="KW-1133">Transmembrane helix</keyword>
<sequence length="355" mass="41343">VCPSCYYGTRCQFTTSEFGLSLDAILAYHIIPDANIIHQTSIIKTSLSITILFMIFGLINGILSLITFKNKSVRQVGCGIYLLGSSITTILTMIMFGLKYFTYLSTQISTPSNQSFLTFQCYSFDFLLRICLNMDQWLNACVAMERAITIIKGVQFDKKKSKQLAKKVLIILLILNILTLIHDPIYRSLFEEKNDNDDNKTRIWCIVNYSSNLQIYDRVINTFHFFVPFLINLISSIILITKKSHQQSHLHRDRSYKTVLHEQLRVELREHKRLLIAPVVLFLLALPRLILSYSSKCMDSTKDSWLFLFGYFVSFIPSMIVFIIFVLPSDFYRKEYQKTIVQYKNQILQCFRRTI</sequence>
<feature type="transmembrane region" description="Helical" evidence="8">
    <location>
        <begin position="168"/>
        <end position="186"/>
    </location>
</feature>
<protein>
    <recommendedName>
        <fullName evidence="9">G-protein coupled receptors family 1 profile domain-containing protein</fullName>
    </recommendedName>
</protein>
<dbReference type="InterPro" id="IPR017452">
    <property type="entry name" value="GPCR_Rhodpsn_7TM"/>
</dbReference>
<dbReference type="PROSITE" id="PS50262">
    <property type="entry name" value="G_PROTEIN_RECEP_F1_2"/>
    <property type="match status" value="1"/>
</dbReference>
<evidence type="ECO:0000313" key="11">
    <source>
        <dbReference type="Proteomes" id="UP000663868"/>
    </source>
</evidence>
<keyword evidence="4" id="KW-0297">G-protein coupled receptor</keyword>
<evidence type="ECO:0000256" key="2">
    <source>
        <dbReference type="ARBA" id="ARBA00022692"/>
    </source>
</evidence>